<evidence type="ECO:0000259" key="7">
    <source>
        <dbReference type="Pfam" id="PF02272"/>
    </source>
</evidence>
<dbReference type="RefSeq" id="WP_095509210.1">
    <property type="nucleotide sequence ID" value="NZ_MQWD01000001.1"/>
</dbReference>
<gene>
    <name evidence="9" type="ORF">BSZ37_03525</name>
</gene>
<dbReference type="InterPro" id="IPR003156">
    <property type="entry name" value="DHHA1_dom"/>
</dbReference>
<accession>A0A271IWK5</accession>
<evidence type="ECO:0000256" key="5">
    <source>
        <dbReference type="ARBA" id="ARBA00022839"/>
    </source>
</evidence>
<evidence type="ECO:0000256" key="4">
    <source>
        <dbReference type="ARBA" id="ARBA00022801"/>
    </source>
</evidence>
<dbReference type="InterPro" id="IPR004610">
    <property type="entry name" value="RecJ"/>
</dbReference>
<keyword evidence="10" id="KW-1185">Reference proteome</keyword>
<evidence type="ECO:0000256" key="2">
    <source>
        <dbReference type="ARBA" id="ARBA00019841"/>
    </source>
</evidence>
<name>A0A271IWK5_9BACT</name>
<dbReference type="InterPro" id="IPR038763">
    <property type="entry name" value="DHH_sf"/>
</dbReference>
<dbReference type="Gene3D" id="3.90.1640.30">
    <property type="match status" value="1"/>
</dbReference>
<evidence type="ECO:0000256" key="3">
    <source>
        <dbReference type="ARBA" id="ARBA00022722"/>
    </source>
</evidence>
<dbReference type="Pfam" id="PF02272">
    <property type="entry name" value="DHHA1"/>
    <property type="match status" value="1"/>
</dbReference>
<evidence type="ECO:0000313" key="9">
    <source>
        <dbReference type="EMBL" id="PAP75572.1"/>
    </source>
</evidence>
<dbReference type="Pfam" id="PF17768">
    <property type="entry name" value="RecJ_OB"/>
    <property type="match status" value="1"/>
</dbReference>
<keyword evidence="3" id="KW-0540">Nuclease</keyword>
<reference evidence="9 10" key="1">
    <citation type="submission" date="2016-11" db="EMBL/GenBank/DDBJ databases">
        <title>Study of marine rhodopsin-containing bacteria.</title>
        <authorList>
            <person name="Yoshizawa S."/>
            <person name="Kumagai Y."/>
            <person name="Kogure K."/>
        </authorList>
    </citation>
    <scope>NUCLEOTIDE SEQUENCE [LARGE SCALE GENOMIC DNA]</scope>
    <source>
        <strain evidence="9 10">SAORIC-28</strain>
    </source>
</reference>
<dbReference type="OrthoDB" id="9809852at2"/>
<sequence length="597" mass="64727">MPDATPAGVSDVETAAPDTRWTLRPVEDELLVDALAADLNKLPHALARSLALRGVRSFDDAHTFFRPSLSRLHDPHRMRDMDRAVARVAAAIWGQERVLVYGDYDVDGTTSTAMMTTFLQSQGLEVSFFIPNRFEHGYGISEAGIDIAAERGATLIVALDCGITAVDEVAYASSKGIEMVICDHHTPGDVLPAAAAVLDPKRLDCEYPFDGLSGCGVGFKLIQAVIAELGLPEEEAWPYLDLVAVSTACDIVPMVGENRVLMRAGLKQLCDAPRVGIVALAERANVDLNACTSSKMVFQIGPRINAAGRIDDASVAAELLASTDPDQARRLVDAIEALNLRRRELDRQTRDEAFEIAERQMQDDPLALVVYKPGWHPGVIGITASRVAEQFHRPTVLLTSNGVASTAKGSARSVKGISIYEALSHCSDLLDRFGGHAFAAGLALPIERVDTLRDRLQEAVGLAVADTDDLIPEVEIDAPLHLAEVTPRFWSVLKQFGPHGPDNLRPTFWGRGLKVVGQPSCVGAQKQHLRMRVAQIDGGPTFSVIGFGLADRYDAALTSVRRGRPLELAFQVDENTWNGRTTLQLRAQDLRLDAEAG</sequence>
<dbReference type="Gene3D" id="3.10.310.30">
    <property type="match status" value="1"/>
</dbReference>
<dbReference type="InterPro" id="IPR041122">
    <property type="entry name" value="RecJ_OB"/>
</dbReference>
<keyword evidence="5 9" id="KW-0269">Exonuclease</keyword>
<dbReference type="SUPFAM" id="SSF64182">
    <property type="entry name" value="DHH phosphoesterases"/>
    <property type="match status" value="1"/>
</dbReference>
<keyword evidence="4" id="KW-0378">Hydrolase</keyword>
<dbReference type="GO" id="GO:0006310">
    <property type="term" value="P:DNA recombination"/>
    <property type="evidence" value="ECO:0007669"/>
    <property type="project" value="InterPro"/>
</dbReference>
<dbReference type="InterPro" id="IPR051673">
    <property type="entry name" value="SSDNA_exonuclease_RecJ"/>
</dbReference>
<comment type="caution">
    <text evidence="9">The sequence shown here is derived from an EMBL/GenBank/DDBJ whole genome shotgun (WGS) entry which is preliminary data.</text>
</comment>
<dbReference type="NCBIfam" id="TIGR00644">
    <property type="entry name" value="recJ"/>
    <property type="match status" value="1"/>
</dbReference>
<comment type="similarity">
    <text evidence="1">Belongs to the RecJ family.</text>
</comment>
<dbReference type="GO" id="GO:0006281">
    <property type="term" value="P:DNA repair"/>
    <property type="evidence" value="ECO:0007669"/>
    <property type="project" value="InterPro"/>
</dbReference>
<dbReference type="Pfam" id="PF01368">
    <property type="entry name" value="DHH"/>
    <property type="match status" value="1"/>
</dbReference>
<dbReference type="AlphaFoldDB" id="A0A271IWK5"/>
<dbReference type="InterPro" id="IPR001667">
    <property type="entry name" value="DDH_dom"/>
</dbReference>
<evidence type="ECO:0000313" key="10">
    <source>
        <dbReference type="Proteomes" id="UP000216339"/>
    </source>
</evidence>
<evidence type="ECO:0000256" key="1">
    <source>
        <dbReference type="ARBA" id="ARBA00005915"/>
    </source>
</evidence>
<dbReference type="PANTHER" id="PTHR30255:SF2">
    <property type="entry name" value="SINGLE-STRANDED-DNA-SPECIFIC EXONUCLEASE RECJ"/>
    <property type="match status" value="1"/>
</dbReference>
<dbReference type="GO" id="GO:0008409">
    <property type="term" value="F:5'-3' exonuclease activity"/>
    <property type="evidence" value="ECO:0007669"/>
    <property type="project" value="InterPro"/>
</dbReference>
<evidence type="ECO:0000259" key="8">
    <source>
        <dbReference type="Pfam" id="PF17768"/>
    </source>
</evidence>
<dbReference type="EMBL" id="MQWD01000001">
    <property type="protein sequence ID" value="PAP75572.1"/>
    <property type="molecule type" value="Genomic_DNA"/>
</dbReference>
<feature type="domain" description="RecJ OB" evidence="8">
    <location>
        <begin position="476"/>
        <end position="589"/>
    </location>
</feature>
<dbReference type="PANTHER" id="PTHR30255">
    <property type="entry name" value="SINGLE-STRANDED-DNA-SPECIFIC EXONUCLEASE RECJ"/>
    <property type="match status" value="1"/>
</dbReference>
<dbReference type="Proteomes" id="UP000216339">
    <property type="component" value="Unassembled WGS sequence"/>
</dbReference>
<protein>
    <recommendedName>
        <fullName evidence="2">Single-stranded-DNA-specific exonuclease RecJ</fullName>
    </recommendedName>
</protein>
<feature type="domain" description="DHHA1" evidence="7">
    <location>
        <begin position="368"/>
        <end position="460"/>
    </location>
</feature>
<dbReference type="GO" id="GO:0003676">
    <property type="term" value="F:nucleic acid binding"/>
    <property type="evidence" value="ECO:0007669"/>
    <property type="project" value="InterPro"/>
</dbReference>
<proteinExistence type="inferred from homology"/>
<evidence type="ECO:0000259" key="6">
    <source>
        <dbReference type="Pfam" id="PF01368"/>
    </source>
</evidence>
<organism evidence="9 10">
    <name type="scientific">Rubrivirga marina</name>
    <dbReference type="NCBI Taxonomy" id="1196024"/>
    <lineage>
        <taxon>Bacteria</taxon>
        <taxon>Pseudomonadati</taxon>
        <taxon>Rhodothermota</taxon>
        <taxon>Rhodothermia</taxon>
        <taxon>Rhodothermales</taxon>
        <taxon>Rubricoccaceae</taxon>
        <taxon>Rubrivirga</taxon>
    </lineage>
</organism>
<feature type="domain" description="DDH" evidence="6">
    <location>
        <begin position="97"/>
        <end position="245"/>
    </location>
</feature>